<dbReference type="GO" id="GO:0055085">
    <property type="term" value="P:transmembrane transport"/>
    <property type="evidence" value="ECO:0007669"/>
    <property type="project" value="InterPro"/>
</dbReference>
<evidence type="ECO:0000256" key="4">
    <source>
        <dbReference type="ARBA" id="ARBA00022475"/>
    </source>
</evidence>
<feature type="transmembrane region" description="Helical" evidence="8">
    <location>
        <begin position="334"/>
        <end position="359"/>
    </location>
</feature>
<comment type="caution">
    <text evidence="10">The sequence shown here is derived from an EMBL/GenBank/DDBJ whole genome shotgun (WGS) entry which is preliminary data.</text>
</comment>
<name>A0AA37U0H3_9RHOB</name>
<keyword evidence="5 8" id="KW-0812">Transmembrane</keyword>
<evidence type="ECO:0000313" key="11">
    <source>
        <dbReference type="Proteomes" id="UP001157355"/>
    </source>
</evidence>
<dbReference type="Proteomes" id="UP001157355">
    <property type="component" value="Unassembled WGS sequence"/>
</dbReference>
<dbReference type="Pfam" id="PF00528">
    <property type="entry name" value="BPD_transp_1"/>
    <property type="match status" value="1"/>
</dbReference>
<proteinExistence type="inferred from homology"/>
<feature type="domain" description="ABC transmembrane type-1" evidence="9">
    <location>
        <begin position="199"/>
        <end position="406"/>
    </location>
</feature>
<evidence type="ECO:0000256" key="7">
    <source>
        <dbReference type="ARBA" id="ARBA00023136"/>
    </source>
</evidence>
<keyword evidence="4" id="KW-1003">Cell membrane</keyword>
<gene>
    <name evidence="10" type="ORF">GCM10010873_14050</name>
</gene>
<keyword evidence="11" id="KW-1185">Reference proteome</keyword>
<dbReference type="Gene3D" id="1.10.3720.10">
    <property type="entry name" value="MetI-like"/>
    <property type="match status" value="1"/>
</dbReference>
<dbReference type="InterPro" id="IPR035906">
    <property type="entry name" value="MetI-like_sf"/>
</dbReference>
<feature type="transmembrane region" description="Helical" evidence="8">
    <location>
        <begin position="234"/>
        <end position="257"/>
    </location>
</feature>
<feature type="transmembrane region" description="Helical" evidence="8">
    <location>
        <begin position="290"/>
        <end position="313"/>
    </location>
</feature>
<sequence length="418" mass="46176">MVDLTSAPEILRTADGRPLKSALAQAQRKAKWRAFFLVLPLLAFVVLTFIVPILKMLERSINHDGFSSNAPSMVAWFQDHPASADIPEDAYAALVADLVQMQKDKTAGAAGTRINYTVPGTISVFKAAARSADTLVPPYKEALIASNKMWGDPLLWVAMRNASSEWTSDFYMVSSDLKRNADGGVERVEDNQRIYLYLFIKTFVLSLVITVSCLLLAFPIAHWLAVLPMAKSNLLMILVLLPFWTSLLVRTSSWIAILQEQGIINDLMVWLGVIGDDGRVRMIYNQTGTIIVMTHILLPFMVLPLYSVMRVIPPSYARAARSLGATSWTTFRRIYLPQTLPGIAAGSLLVFILAVGYYITPALVGGADGQLISNLIQFHMSKANWSMAAALAAILLAAVLILYWLYDRLIGIDRLKLG</sequence>
<feature type="transmembrane region" description="Helical" evidence="8">
    <location>
        <begin position="34"/>
        <end position="54"/>
    </location>
</feature>
<reference evidence="10 11" key="1">
    <citation type="journal article" date="2014" name="Int. J. Syst. Evol. Microbiol.">
        <title>Complete genome sequence of Corynebacterium casei LMG S-19264T (=DSM 44701T), isolated from a smear-ripened cheese.</title>
        <authorList>
            <consortium name="US DOE Joint Genome Institute (JGI-PGF)"/>
            <person name="Walter F."/>
            <person name="Albersmeier A."/>
            <person name="Kalinowski J."/>
            <person name="Ruckert C."/>
        </authorList>
    </citation>
    <scope>NUCLEOTIDE SEQUENCE [LARGE SCALE GENOMIC DNA]</scope>
    <source>
        <strain evidence="10 11">NBRC 111766</strain>
    </source>
</reference>
<dbReference type="GO" id="GO:0005886">
    <property type="term" value="C:plasma membrane"/>
    <property type="evidence" value="ECO:0007669"/>
    <property type="project" value="UniProtKB-SubCell"/>
</dbReference>
<keyword evidence="6 8" id="KW-1133">Transmembrane helix</keyword>
<evidence type="ECO:0000256" key="3">
    <source>
        <dbReference type="ARBA" id="ARBA00022448"/>
    </source>
</evidence>
<dbReference type="PANTHER" id="PTHR42929">
    <property type="entry name" value="INNER MEMBRANE ABC TRANSPORTER PERMEASE PROTEIN YDCU-RELATED-RELATED"/>
    <property type="match status" value="1"/>
</dbReference>
<evidence type="ECO:0000256" key="5">
    <source>
        <dbReference type="ARBA" id="ARBA00022692"/>
    </source>
</evidence>
<accession>A0AA37U0H3</accession>
<dbReference type="PANTHER" id="PTHR42929:SF5">
    <property type="entry name" value="ABC TRANSPORTER PERMEASE PROTEIN"/>
    <property type="match status" value="1"/>
</dbReference>
<evidence type="ECO:0000259" key="9">
    <source>
        <dbReference type="PROSITE" id="PS50928"/>
    </source>
</evidence>
<protein>
    <submittedName>
        <fullName evidence="10">Polyamine ABC transporter substrate-binding protein</fullName>
    </submittedName>
</protein>
<feature type="transmembrane region" description="Helical" evidence="8">
    <location>
        <begin position="385"/>
        <end position="406"/>
    </location>
</feature>
<evidence type="ECO:0000256" key="1">
    <source>
        <dbReference type="ARBA" id="ARBA00004651"/>
    </source>
</evidence>
<keyword evidence="7 8" id="KW-0472">Membrane</keyword>
<evidence type="ECO:0000256" key="2">
    <source>
        <dbReference type="ARBA" id="ARBA00007069"/>
    </source>
</evidence>
<dbReference type="EMBL" id="BSPP01000005">
    <property type="protein sequence ID" value="GLS86431.1"/>
    <property type="molecule type" value="Genomic_DNA"/>
</dbReference>
<feature type="transmembrane region" description="Helical" evidence="8">
    <location>
        <begin position="194"/>
        <end position="227"/>
    </location>
</feature>
<keyword evidence="3 8" id="KW-0813">Transport</keyword>
<dbReference type="RefSeq" id="WP_284324655.1">
    <property type="nucleotide sequence ID" value="NZ_BSPP01000005.1"/>
</dbReference>
<comment type="subcellular location">
    <subcellularLocation>
        <location evidence="1 8">Cell membrane</location>
        <topology evidence="1 8">Multi-pass membrane protein</topology>
    </subcellularLocation>
</comment>
<evidence type="ECO:0000256" key="6">
    <source>
        <dbReference type="ARBA" id="ARBA00022989"/>
    </source>
</evidence>
<evidence type="ECO:0000256" key="8">
    <source>
        <dbReference type="RuleBase" id="RU363032"/>
    </source>
</evidence>
<dbReference type="InterPro" id="IPR000515">
    <property type="entry name" value="MetI-like"/>
</dbReference>
<dbReference type="CDD" id="cd06261">
    <property type="entry name" value="TM_PBP2"/>
    <property type="match status" value="1"/>
</dbReference>
<comment type="similarity">
    <text evidence="2">Belongs to the binding-protein-dependent transport system permease family. CysTW subfamily.</text>
</comment>
<dbReference type="AlphaFoldDB" id="A0AA37U0H3"/>
<evidence type="ECO:0000313" key="10">
    <source>
        <dbReference type="EMBL" id="GLS86431.1"/>
    </source>
</evidence>
<dbReference type="SUPFAM" id="SSF161098">
    <property type="entry name" value="MetI-like"/>
    <property type="match status" value="1"/>
</dbReference>
<organism evidence="10 11">
    <name type="scientific">Cypionkella aquatica</name>
    <dbReference type="NCBI Taxonomy" id="1756042"/>
    <lineage>
        <taxon>Bacteria</taxon>
        <taxon>Pseudomonadati</taxon>
        <taxon>Pseudomonadota</taxon>
        <taxon>Alphaproteobacteria</taxon>
        <taxon>Rhodobacterales</taxon>
        <taxon>Paracoccaceae</taxon>
        <taxon>Cypionkella</taxon>
    </lineage>
</organism>
<dbReference type="PROSITE" id="PS50928">
    <property type="entry name" value="ABC_TM1"/>
    <property type="match status" value="1"/>
</dbReference>